<reference evidence="1 2" key="1">
    <citation type="submission" date="2023-01" db="EMBL/GenBank/DDBJ databases">
        <authorList>
            <person name="Yoon J.-W."/>
        </authorList>
    </citation>
    <scope>NUCLEOTIDE SEQUENCE [LARGE SCALE GENOMIC DNA]</scope>
    <source>
        <strain evidence="1 2">KMU-50</strain>
    </source>
</reference>
<dbReference type="Proteomes" id="UP001528040">
    <property type="component" value="Unassembled WGS sequence"/>
</dbReference>
<accession>A0ABT4W157</accession>
<evidence type="ECO:0008006" key="3">
    <source>
        <dbReference type="Google" id="ProtNLM"/>
    </source>
</evidence>
<dbReference type="RefSeq" id="WP_271053950.1">
    <property type="nucleotide sequence ID" value="NZ_JAQIIO010000004.1"/>
</dbReference>
<name>A0ABT4W157_9RHOB</name>
<dbReference type="EMBL" id="JAQIIO010000004">
    <property type="protein sequence ID" value="MDA5094242.1"/>
    <property type="molecule type" value="Genomic_DNA"/>
</dbReference>
<proteinExistence type="predicted"/>
<gene>
    <name evidence="1" type="ORF">O2N63_09090</name>
</gene>
<comment type="caution">
    <text evidence="1">The sequence shown here is derived from an EMBL/GenBank/DDBJ whole genome shotgun (WGS) entry which is preliminary data.</text>
</comment>
<evidence type="ECO:0000313" key="1">
    <source>
        <dbReference type="EMBL" id="MDA5094242.1"/>
    </source>
</evidence>
<keyword evidence="2" id="KW-1185">Reference proteome</keyword>
<evidence type="ECO:0000313" key="2">
    <source>
        <dbReference type="Proteomes" id="UP001528040"/>
    </source>
</evidence>
<organism evidence="1 2">
    <name type="scientific">Aliiroseovarius salicola</name>
    <dbReference type="NCBI Taxonomy" id="3009082"/>
    <lineage>
        <taxon>Bacteria</taxon>
        <taxon>Pseudomonadati</taxon>
        <taxon>Pseudomonadota</taxon>
        <taxon>Alphaproteobacteria</taxon>
        <taxon>Rhodobacterales</taxon>
        <taxon>Paracoccaceae</taxon>
        <taxon>Aliiroseovarius</taxon>
    </lineage>
</organism>
<protein>
    <recommendedName>
        <fullName evidence="3">DUF4145 domain-containing protein</fullName>
    </recommendedName>
</protein>
<sequence>MIFSSEESREDILGYLENSSQAQDNLLAMACMGAAFCSICTFEDLVVGLITSSKAQIGKVPNSDAEAFLQRYETATGATLGKLISALEQSGIEGRDIAYLRAIARVRNDFIHRFMSNAPLPGDWDRYDFTLERFSSYTLYVQRHLLFAQSHLSKIFVKHGLLVGHFGSYGALLWHPDDPLQNCSDSTVEGTD</sequence>